<evidence type="ECO:0000256" key="3">
    <source>
        <dbReference type="ARBA" id="ARBA00022475"/>
    </source>
</evidence>
<dbReference type="InterPro" id="IPR019594">
    <property type="entry name" value="Glu/Gly-bd"/>
</dbReference>
<accession>A0A5B7E6K8</accession>
<feature type="signal peptide" evidence="12">
    <location>
        <begin position="1"/>
        <end position="15"/>
    </location>
</feature>
<dbReference type="PANTHER" id="PTHR42643">
    <property type="entry name" value="IONOTROPIC RECEPTOR 20A-RELATED"/>
    <property type="match status" value="1"/>
</dbReference>
<evidence type="ECO:0000256" key="11">
    <source>
        <dbReference type="ARBA" id="ARBA00023303"/>
    </source>
</evidence>
<name>A0A5B7E6K8_PORTR</name>
<protein>
    <recommendedName>
        <fullName evidence="13">Ionotropic glutamate receptor L-glutamate and glycine-binding domain-containing protein</fullName>
    </recommendedName>
</protein>
<dbReference type="GO" id="GO:0005886">
    <property type="term" value="C:plasma membrane"/>
    <property type="evidence" value="ECO:0007669"/>
    <property type="project" value="UniProtKB-SubCell"/>
</dbReference>
<keyword evidence="10" id="KW-1071">Ligand-gated ion channel</keyword>
<evidence type="ECO:0000313" key="14">
    <source>
        <dbReference type="EMBL" id="MPC29631.1"/>
    </source>
</evidence>
<keyword evidence="12" id="KW-0732">Signal</keyword>
<evidence type="ECO:0000256" key="1">
    <source>
        <dbReference type="ARBA" id="ARBA00004651"/>
    </source>
</evidence>
<evidence type="ECO:0000256" key="4">
    <source>
        <dbReference type="ARBA" id="ARBA00022692"/>
    </source>
</evidence>
<dbReference type="InterPro" id="IPR052192">
    <property type="entry name" value="Insect_Ionotropic_Sensory_Rcpt"/>
</dbReference>
<feature type="domain" description="Ionotropic glutamate receptor L-glutamate and glycine-binding" evidence="13">
    <location>
        <begin position="189"/>
        <end position="249"/>
    </location>
</feature>
<comment type="caution">
    <text evidence="14">The sequence shown here is derived from an EMBL/GenBank/DDBJ whole genome shotgun (WGS) entry which is preliminary data.</text>
</comment>
<evidence type="ECO:0000313" key="15">
    <source>
        <dbReference type="Proteomes" id="UP000324222"/>
    </source>
</evidence>
<keyword evidence="8" id="KW-0675">Receptor</keyword>
<keyword evidence="5" id="KW-1133">Transmembrane helix</keyword>
<gene>
    <name evidence="14" type="ORF">E2C01_022874</name>
</gene>
<evidence type="ECO:0000256" key="8">
    <source>
        <dbReference type="ARBA" id="ARBA00023170"/>
    </source>
</evidence>
<organism evidence="14 15">
    <name type="scientific">Portunus trituberculatus</name>
    <name type="common">Swimming crab</name>
    <name type="synonym">Neptunus trituberculatus</name>
    <dbReference type="NCBI Taxonomy" id="210409"/>
    <lineage>
        <taxon>Eukaryota</taxon>
        <taxon>Metazoa</taxon>
        <taxon>Ecdysozoa</taxon>
        <taxon>Arthropoda</taxon>
        <taxon>Crustacea</taxon>
        <taxon>Multicrustacea</taxon>
        <taxon>Malacostraca</taxon>
        <taxon>Eumalacostraca</taxon>
        <taxon>Eucarida</taxon>
        <taxon>Decapoda</taxon>
        <taxon>Pleocyemata</taxon>
        <taxon>Brachyura</taxon>
        <taxon>Eubrachyura</taxon>
        <taxon>Portunoidea</taxon>
        <taxon>Portunidae</taxon>
        <taxon>Portuninae</taxon>
        <taxon>Portunus</taxon>
    </lineage>
</organism>
<keyword evidence="6" id="KW-0406">Ion transport</keyword>
<keyword evidence="3" id="KW-1003">Cell membrane</keyword>
<feature type="chain" id="PRO_5022687807" description="Ionotropic glutamate receptor L-glutamate and glycine-binding domain-containing protein" evidence="12">
    <location>
        <begin position="16"/>
        <end position="362"/>
    </location>
</feature>
<keyword evidence="9" id="KW-0325">Glycoprotein</keyword>
<dbReference type="SMART" id="SM00918">
    <property type="entry name" value="Lig_chan-Glu_bd"/>
    <property type="match status" value="1"/>
</dbReference>
<dbReference type="SUPFAM" id="SSF53850">
    <property type="entry name" value="Periplasmic binding protein-like II"/>
    <property type="match status" value="1"/>
</dbReference>
<keyword evidence="7" id="KW-0472">Membrane</keyword>
<keyword evidence="2" id="KW-0813">Transport</keyword>
<sequence length="362" mass="40956">MALKYLLVALVAVSAVNPAATLASALYPSSSSSPEPQLSLQIQVLQEVVASILSGRTIVLYFDRAITPQTLRQITTLFILQDCSLVLVDLGSDGEEWCHKQSLVVLRGENIIHVAVFINDPRPFFMSVNIDTRWKPKYFLMYSLSIKDEVASLGVWSLAAHQSHNIFVDRFPTFEGYRFLLGTWFYDFPYLHQAKNKPEGEGDGVQVEVLNALATKLNYTFDLTTEPPDEKWGSFENGSWNGMLGMVHREEKNFTVNYFGYTNKRIEDFDATVSYWMEGFGLALLEPQPLPKWRKSSELVPEPVPREIGREQLLNSTIRLITLRNRQRAAWRLSGALAVPRLVTGRLCCSCTCMSLLDTFTL</sequence>
<dbReference type="AlphaFoldDB" id="A0A5B7E6K8"/>
<evidence type="ECO:0000256" key="12">
    <source>
        <dbReference type="SAM" id="SignalP"/>
    </source>
</evidence>
<evidence type="ECO:0000256" key="6">
    <source>
        <dbReference type="ARBA" id="ARBA00023065"/>
    </source>
</evidence>
<dbReference type="OrthoDB" id="6349620at2759"/>
<evidence type="ECO:0000256" key="10">
    <source>
        <dbReference type="ARBA" id="ARBA00023286"/>
    </source>
</evidence>
<evidence type="ECO:0000256" key="7">
    <source>
        <dbReference type="ARBA" id="ARBA00023136"/>
    </source>
</evidence>
<evidence type="ECO:0000259" key="13">
    <source>
        <dbReference type="SMART" id="SM00918"/>
    </source>
</evidence>
<dbReference type="Proteomes" id="UP000324222">
    <property type="component" value="Unassembled WGS sequence"/>
</dbReference>
<proteinExistence type="predicted"/>
<dbReference type="GO" id="GO:0015276">
    <property type="term" value="F:ligand-gated monoatomic ion channel activity"/>
    <property type="evidence" value="ECO:0007669"/>
    <property type="project" value="InterPro"/>
</dbReference>
<dbReference type="Pfam" id="PF10613">
    <property type="entry name" value="Lig_chan-Glu_bd"/>
    <property type="match status" value="1"/>
</dbReference>
<evidence type="ECO:0000256" key="5">
    <source>
        <dbReference type="ARBA" id="ARBA00022989"/>
    </source>
</evidence>
<evidence type="ECO:0000256" key="9">
    <source>
        <dbReference type="ARBA" id="ARBA00023180"/>
    </source>
</evidence>
<keyword evidence="15" id="KW-1185">Reference proteome</keyword>
<keyword evidence="4" id="KW-0812">Transmembrane</keyword>
<dbReference type="EMBL" id="VSRR010002105">
    <property type="protein sequence ID" value="MPC29631.1"/>
    <property type="molecule type" value="Genomic_DNA"/>
</dbReference>
<dbReference type="Gene3D" id="3.40.190.10">
    <property type="entry name" value="Periplasmic binding protein-like II"/>
    <property type="match status" value="1"/>
</dbReference>
<evidence type="ECO:0000256" key="2">
    <source>
        <dbReference type="ARBA" id="ARBA00022448"/>
    </source>
</evidence>
<reference evidence="14 15" key="1">
    <citation type="submission" date="2019-05" db="EMBL/GenBank/DDBJ databases">
        <title>Another draft genome of Portunus trituberculatus and its Hox gene families provides insights of decapod evolution.</title>
        <authorList>
            <person name="Jeong J.-H."/>
            <person name="Song I."/>
            <person name="Kim S."/>
            <person name="Choi T."/>
            <person name="Kim D."/>
            <person name="Ryu S."/>
            <person name="Kim W."/>
        </authorList>
    </citation>
    <scope>NUCLEOTIDE SEQUENCE [LARGE SCALE GENOMIC DNA]</scope>
    <source>
        <tissue evidence="14">Muscle</tissue>
    </source>
</reference>
<keyword evidence="11" id="KW-0407">Ion channel</keyword>
<dbReference type="PANTHER" id="PTHR42643:SF24">
    <property type="entry name" value="IONOTROPIC RECEPTOR 60A"/>
    <property type="match status" value="1"/>
</dbReference>
<comment type="subcellular location">
    <subcellularLocation>
        <location evidence="1">Cell membrane</location>
        <topology evidence="1">Multi-pass membrane protein</topology>
    </subcellularLocation>
</comment>